<feature type="compositionally biased region" description="Low complexity" evidence="7">
    <location>
        <begin position="425"/>
        <end position="441"/>
    </location>
</feature>
<evidence type="ECO:0000256" key="4">
    <source>
        <dbReference type="ARBA" id="ARBA00022741"/>
    </source>
</evidence>
<keyword evidence="5 10" id="KW-0418">Kinase</keyword>
<dbReference type="PANTHER" id="PTHR43289">
    <property type="entry name" value="MITOGEN-ACTIVATED PROTEIN KINASE KINASE KINASE 20-RELATED"/>
    <property type="match status" value="1"/>
</dbReference>
<organism evidence="10 11">
    <name type="scientific">Sinomonas halotolerans</name>
    <dbReference type="NCBI Taxonomy" id="1644133"/>
    <lineage>
        <taxon>Bacteria</taxon>
        <taxon>Bacillati</taxon>
        <taxon>Actinomycetota</taxon>
        <taxon>Actinomycetes</taxon>
        <taxon>Micrococcales</taxon>
        <taxon>Micrococcaceae</taxon>
        <taxon>Sinomonas</taxon>
    </lineage>
</organism>
<dbReference type="InterPro" id="IPR000719">
    <property type="entry name" value="Prot_kinase_dom"/>
</dbReference>
<feature type="transmembrane region" description="Helical" evidence="8">
    <location>
        <begin position="395"/>
        <end position="420"/>
    </location>
</feature>
<keyword evidence="11" id="KW-1185">Reference proteome</keyword>
<dbReference type="GO" id="GO:0004674">
    <property type="term" value="F:protein serine/threonine kinase activity"/>
    <property type="evidence" value="ECO:0007669"/>
    <property type="project" value="UniProtKB-EC"/>
</dbReference>
<keyword evidence="6" id="KW-0067">ATP-binding</keyword>
<dbReference type="RefSeq" id="WP_345886310.1">
    <property type="nucleotide sequence ID" value="NZ_JBDFRB010000017.1"/>
</dbReference>
<feature type="region of interest" description="Disordered" evidence="7">
    <location>
        <begin position="332"/>
        <end position="390"/>
    </location>
</feature>
<evidence type="ECO:0000313" key="11">
    <source>
        <dbReference type="Proteomes" id="UP001422074"/>
    </source>
</evidence>
<dbReference type="Gene3D" id="1.10.510.10">
    <property type="entry name" value="Transferase(Phosphotransferase) domain 1"/>
    <property type="match status" value="1"/>
</dbReference>
<evidence type="ECO:0000256" key="6">
    <source>
        <dbReference type="ARBA" id="ARBA00022840"/>
    </source>
</evidence>
<dbReference type="InterPro" id="IPR011009">
    <property type="entry name" value="Kinase-like_dom_sf"/>
</dbReference>
<keyword evidence="8" id="KW-1133">Transmembrane helix</keyword>
<evidence type="ECO:0000256" key="8">
    <source>
        <dbReference type="SAM" id="Phobius"/>
    </source>
</evidence>
<keyword evidence="8" id="KW-0812">Transmembrane</keyword>
<comment type="caution">
    <text evidence="10">The sequence shown here is derived from an EMBL/GenBank/DDBJ whole genome shotgun (WGS) entry which is preliminary data.</text>
</comment>
<dbReference type="SUPFAM" id="SSF56112">
    <property type="entry name" value="Protein kinase-like (PK-like)"/>
    <property type="match status" value="1"/>
</dbReference>
<keyword evidence="4" id="KW-0547">Nucleotide-binding</keyword>
<gene>
    <name evidence="10" type="ORF">ABCQ75_14645</name>
</gene>
<name>A0ABU9X2T0_9MICC</name>
<dbReference type="EMBL" id="JBDFRB010000017">
    <property type="protein sequence ID" value="MEN2745764.1"/>
    <property type="molecule type" value="Genomic_DNA"/>
</dbReference>
<keyword evidence="3 10" id="KW-0808">Transferase</keyword>
<evidence type="ECO:0000313" key="10">
    <source>
        <dbReference type="EMBL" id="MEN2745764.1"/>
    </source>
</evidence>
<protein>
    <recommendedName>
        <fullName evidence="1">non-specific serine/threonine protein kinase</fullName>
        <ecNumber evidence="1">2.7.11.1</ecNumber>
    </recommendedName>
</protein>
<feature type="domain" description="Protein kinase" evidence="9">
    <location>
        <begin position="25"/>
        <end position="294"/>
    </location>
</feature>
<feature type="compositionally biased region" description="Basic and acidic residues" evidence="7">
    <location>
        <begin position="473"/>
        <end position="502"/>
    </location>
</feature>
<keyword evidence="8" id="KW-0472">Membrane</keyword>
<dbReference type="PROSITE" id="PS50011">
    <property type="entry name" value="PROTEIN_KINASE_DOM"/>
    <property type="match status" value="1"/>
</dbReference>
<evidence type="ECO:0000256" key="3">
    <source>
        <dbReference type="ARBA" id="ARBA00022679"/>
    </source>
</evidence>
<dbReference type="CDD" id="cd14014">
    <property type="entry name" value="STKc_PknB_like"/>
    <property type="match status" value="1"/>
</dbReference>
<evidence type="ECO:0000256" key="2">
    <source>
        <dbReference type="ARBA" id="ARBA00022527"/>
    </source>
</evidence>
<reference evidence="10 11" key="1">
    <citation type="submission" date="2024-05" db="EMBL/GenBank/DDBJ databases">
        <title>Sinomonas sp. nov., isolated from a waste landfill.</title>
        <authorList>
            <person name="Zhao Y."/>
        </authorList>
    </citation>
    <scope>NUCLEOTIDE SEQUENCE [LARGE SCALE GENOMIC DNA]</scope>
    <source>
        <strain evidence="10 11">CCTCC AB2014300</strain>
    </source>
</reference>
<dbReference type="SMART" id="SM00220">
    <property type="entry name" value="S_TKc"/>
    <property type="match status" value="1"/>
</dbReference>
<dbReference type="InterPro" id="IPR008271">
    <property type="entry name" value="Ser/Thr_kinase_AS"/>
</dbReference>
<evidence type="ECO:0000256" key="7">
    <source>
        <dbReference type="SAM" id="MobiDB-lite"/>
    </source>
</evidence>
<proteinExistence type="predicted"/>
<sequence length="502" mass="51921">MTGIGTGFGTGIGTGLESTVVGGRYRLLAVAGQGGMATVYRAQDEVLGRDVAVKTFRAQSADPLHAQRRRAEMEVLARLSHPGLVRLYDAGADLREDGSSEVAYLVMEFVDGSDLGGCLAHGPLAHDDVHHLALDLASALAYVHGLGIVHRDIKPANVLVPGGVPGGRESAKLTDFGIARLADSARMTEANMTIGTANYLSPEQARGEDVGTASDVYSLGLVLLECLTGHMAFEGTPIESAVARLERDPHVPAELGALWEPLLRAMTARDAAARPGAAEVVGVLRGETPASALLAGGLAGAGGLAAGAAGVPTAATQAISPATQALPVMPAHEPGQARTAQTAAWTSAEGGPGSRRSPLMAELEHLEPEEDEEPPATRRRRPGERAAAQGRMRRLTWIVAGALAAILVLAIAVSLVSAAFQPRQSAPEETAPQEAATEAPAEPAPEPSPVETPQLDPEAAKQAERAAQQAAEEATKAAEDAAKKALEDAKRAWRDANKGADD</sequence>
<dbReference type="Pfam" id="PF00069">
    <property type="entry name" value="Pkinase"/>
    <property type="match status" value="1"/>
</dbReference>
<feature type="region of interest" description="Disordered" evidence="7">
    <location>
        <begin position="425"/>
        <end position="502"/>
    </location>
</feature>
<accession>A0ABU9X2T0</accession>
<dbReference type="Proteomes" id="UP001422074">
    <property type="component" value="Unassembled WGS sequence"/>
</dbReference>
<evidence type="ECO:0000256" key="5">
    <source>
        <dbReference type="ARBA" id="ARBA00022777"/>
    </source>
</evidence>
<keyword evidence="2" id="KW-0723">Serine/threonine-protein kinase</keyword>
<evidence type="ECO:0000259" key="9">
    <source>
        <dbReference type="PROSITE" id="PS50011"/>
    </source>
</evidence>
<dbReference type="PROSITE" id="PS00108">
    <property type="entry name" value="PROTEIN_KINASE_ST"/>
    <property type="match status" value="1"/>
</dbReference>
<dbReference type="Gene3D" id="3.30.200.20">
    <property type="entry name" value="Phosphorylase Kinase, domain 1"/>
    <property type="match status" value="1"/>
</dbReference>
<dbReference type="EC" id="2.7.11.1" evidence="1"/>
<evidence type="ECO:0000256" key="1">
    <source>
        <dbReference type="ARBA" id="ARBA00012513"/>
    </source>
</evidence>
<dbReference type="PANTHER" id="PTHR43289:SF6">
    <property type="entry name" value="SERINE_THREONINE-PROTEIN KINASE NEKL-3"/>
    <property type="match status" value="1"/>
</dbReference>